<sequence>MKPSGAAISLGFDALVSSAAASPVQLEQRAATVKGFDISSYQPNVDFHKAYADGARFVIIKATEGTTYTDKTFSEHYTGATEAKLIRGAYHFAHPGQNQASAEADFFVKNGGGWSGDGITLPGMVDLESEKGHPQCWGLSHSSMVAWIRDFADTYREKTTRWPMLYTNPSWWSSCTGNSQAFKDTCPLVLARYAGSPGAIPGGWRAQTIWQDSDKSPWGGDSDVFNGDLARLKKLATGCRGSGVGCVDHVCQSDSKGVANEKHCTIYAIWFTECSKGE</sequence>
<dbReference type="GO" id="GO:0016052">
    <property type="term" value="P:carbohydrate catabolic process"/>
    <property type="evidence" value="ECO:0007669"/>
    <property type="project" value="TreeGrafter"/>
</dbReference>
<gene>
    <name evidence="13" type="primary">LYS_0</name>
    <name evidence="13" type="ORF">G6M90_00g063200</name>
</gene>
<keyword evidence="6" id="KW-0081">Bacteriolytic enzyme</keyword>
<dbReference type="RefSeq" id="XP_014542563.1">
    <property type="nucleotide sequence ID" value="XM_014687077.1"/>
</dbReference>
<dbReference type="Gene3D" id="3.20.20.80">
    <property type="entry name" value="Glycosidases"/>
    <property type="match status" value="1"/>
</dbReference>
<evidence type="ECO:0000256" key="8">
    <source>
        <dbReference type="ARBA" id="ARBA00023157"/>
    </source>
</evidence>
<keyword evidence="4" id="KW-0964">Secreted</keyword>
<dbReference type="GO" id="GO:0031640">
    <property type="term" value="P:killing of cells of another organism"/>
    <property type="evidence" value="ECO:0007669"/>
    <property type="project" value="UniProtKB-KW"/>
</dbReference>
<evidence type="ECO:0000256" key="3">
    <source>
        <dbReference type="ARBA" id="ARBA00010646"/>
    </source>
</evidence>
<evidence type="ECO:0000256" key="5">
    <source>
        <dbReference type="ARBA" id="ARBA00022529"/>
    </source>
</evidence>
<dbReference type="OrthoDB" id="6590422at2759"/>
<keyword evidence="14" id="KW-1185">Reference proteome</keyword>
<accession>A0A7D5Z335</accession>
<dbReference type="AlphaFoldDB" id="A0A7D5Z335"/>
<feature type="signal peptide" evidence="12">
    <location>
        <begin position="1"/>
        <end position="21"/>
    </location>
</feature>
<organism evidence="13 14">
    <name type="scientific">Metarhizium brunneum</name>
    <dbReference type="NCBI Taxonomy" id="500148"/>
    <lineage>
        <taxon>Eukaryota</taxon>
        <taxon>Fungi</taxon>
        <taxon>Dikarya</taxon>
        <taxon>Ascomycota</taxon>
        <taxon>Pezizomycotina</taxon>
        <taxon>Sordariomycetes</taxon>
        <taxon>Hypocreomycetidae</taxon>
        <taxon>Hypocreales</taxon>
        <taxon>Clavicipitaceae</taxon>
        <taxon>Metarhizium</taxon>
    </lineage>
</organism>
<comment type="similarity">
    <text evidence="3 11">Belongs to the glycosyl hydrolase 25 family.</text>
</comment>
<dbReference type="SMART" id="SM00641">
    <property type="entry name" value="Glyco_25"/>
    <property type="match status" value="1"/>
</dbReference>
<evidence type="ECO:0000256" key="6">
    <source>
        <dbReference type="ARBA" id="ARBA00022638"/>
    </source>
</evidence>
<dbReference type="EMBL" id="CP058934">
    <property type="protein sequence ID" value="QLI69963.1"/>
    <property type="molecule type" value="Genomic_DNA"/>
</dbReference>
<dbReference type="GO" id="GO:0016998">
    <property type="term" value="P:cell wall macromolecule catabolic process"/>
    <property type="evidence" value="ECO:0007669"/>
    <property type="project" value="InterPro"/>
</dbReference>
<dbReference type="SUPFAM" id="SSF51445">
    <property type="entry name" value="(Trans)glycosidases"/>
    <property type="match status" value="1"/>
</dbReference>
<dbReference type="PANTHER" id="PTHR34135:SF2">
    <property type="entry name" value="LYSOZYME"/>
    <property type="match status" value="1"/>
</dbReference>
<dbReference type="GO" id="GO:0005576">
    <property type="term" value="C:extracellular region"/>
    <property type="evidence" value="ECO:0007669"/>
    <property type="project" value="UniProtKB-SubCell"/>
</dbReference>
<dbReference type="KEGG" id="mbrn:26244512"/>
<dbReference type="PANTHER" id="PTHR34135">
    <property type="entry name" value="LYSOZYME"/>
    <property type="match status" value="1"/>
</dbReference>
<dbReference type="GO" id="GO:0009253">
    <property type="term" value="P:peptidoglycan catabolic process"/>
    <property type="evidence" value="ECO:0007669"/>
    <property type="project" value="InterPro"/>
</dbReference>
<dbReference type="GO" id="GO:0042742">
    <property type="term" value="P:defense response to bacterium"/>
    <property type="evidence" value="ECO:0007669"/>
    <property type="project" value="UniProtKB-KW"/>
</dbReference>
<dbReference type="InterPro" id="IPR002053">
    <property type="entry name" value="Glyco_hydro_25"/>
</dbReference>
<feature type="chain" id="PRO_5028896803" description="Lysozyme" evidence="12">
    <location>
        <begin position="22"/>
        <end position="278"/>
    </location>
</feature>
<protein>
    <recommendedName>
        <fullName evidence="11">Lysozyme</fullName>
        <ecNumber evidence="11">3.2.1.17</ecNumber>
    </recommendedName>
</protein>
<reference evidence="13 14" key="1">
    <citation type="submission" date="2020-07" db="EMBL/GenBank/DDBJ databases">
        <title>Telomere length de novo assembly of all 7 chromosomes of the fungus, Metarhizium brunneum, using a novel assembly pipeline.</title>
        <authorList>
            <person name="Saud z."/>
            <person name="Kortsinoglou A."/>
            <person name="Kouvelis V.N."/>
            <person name="Butt T.M."/>
        </authorList>
    </citation>
    <scope>NUCLEOTIDE SEQUENCE [LARGE SCALE GENOMIC DNA]</scope>
    <source>
        <strain evidence="13 14">4556</strain>
    </source>
</reference>
<dbReference type="GeneID" id="26244512"/>
<evidence type="ECO:0000313" key="14">
    <source>
        <dbReference type="Proteomes" id="UP000510686"/>
    </source>
</evidence>
<dbReference type="CDD" id="cd06412">
    <property type="entry name" value="GH25_CH-type"/>
    <property type="match status" value="1"/>
</dbReference>
<comment type="catalytic activity">
    <reaction evidence="1 11">
        <text>Hydrolysis of (1-&gt;4)-beta-linkages between N-acetylmuramic acid and N-acetyl-D-glucosamine residues in a peptidoglycan and between N-acetyl-D-glucosamine residues in chitodextrins.</text>
        <dbReference type="EC" id="3.2.1.17"/>
    </reaction>
</comment>
<keyword evidence="8" id="KW-1015">Disulfide bond</keyword>
<dbReference type="GO" id="GO:0003796">
    <property type="term" value="F:lysozyme activity"/>
    <property type="evidence" value="ECO:0007669"/>
    <property type="project" value="UniProtKB-EC"/>
</dbReference>
<dbReference type="FunFam" id="3.20.20.80:FF:000060">
    <property type="entry name" value="Lysozyme M1"/>
    <property type="match status" value="1"/>
</dbReference>
<dbReference type="InterPro" id="IPR017853">
    <property type="entry name" value="GH"/>
</dbReference>
<keyword evidence="12" id="KW-0732">Signal</keyword>
<dbReference type="InterPro" id="IPR008270">
    <property type="entry name" value="Glyco_hydro_25_AS"/>
</dbReference>
<dbReference type="InterPro" id="IPR018077">
    <property type="entry name" value="Glyco_hydro_fam25_subgr"/>
</dbReference>
<dbReference type="PROSITE" id="PS00953">
    <property type="entry name" value="GLYCOSYL_HYDROL_F25_1"/>
    <property type="match status" value="1"/>
</dbReference>
<keyword evidence="7 11" id="KW-0378">Hydrolase</keyword>
<evidence type="ECO:0000256" key="9">
    <source>
        <dbReference type="ARBA" id="ARBA00023295"/>
    </source>
</evidence>
<evidence type="ECO:0000313" key="13">
    <source>
        <dbReference type="EMBL" id="QLI69963.1"/>
    </source>
</evidence>
<dbReference type="Pfam" id="PF01183">
    <property type="entry name" value="Glyco_hydro_25"/>
    <property type="match status" value="1"/>
</dbReference>
<dbReference type="PROSITE" id="PS51904">
    <property type="entry name" value="GLYCOSYL_HYDROL_F25_2"/>
    <property type="match status" value="1"/>
</dbReference>
<keyword evidence="5" id="KW-0929">Antimicrobial</keyword>
<dbReference type="EC" id="3.2.1.17" evidence="11"/>
<evidence type="ECO:0000256" key="10">
    <source>
        <dbReference type="ARBA" id="ARBA00055588"/>
    </source>
</evidence>
<comment type="function">
    <text evidence="10">This enzyme has both lysozyme (acetylmuramidase) and diacetylmuramidase activities.</text>
</comment>
<evidence type="ECO:0000256" key="12">
    <source>
        <dbReference type="SAM" id="SignalP"/>
    </source>
</evidence>
<evidence type="ECO:0000256" key="4">
    <source>
        <dbReference type="ARBA" id="ARBA00022525"/>
    </source>
</evidence>
<keyword evidence="9 11" id="KW-0326">Glycosidase</keyword>
<comment type="subcellular location">
    <subcellularLocation>
        <location evidence="2">Secreted</location>
    </subcellularLocation>
</comment>
<evidence type="ECO:0000256" key="7">
    <source>
        <dbReference type="ARBA" id="ARBA00022801"/>
    </source>
</evidence>
<evidence type="ECO:0000256" key="11">
    <source>
        <dbReference type="RuleBase" id="RU361176"/>
    </source>
</evidence>
<name>A0A7D5Z335_9HYPO</name>
<dbReference type="Proteomes" id="UP000510686">
    <property type="component" value="Chromosome 3"/>
</dbReference>
<proteinExistence type="inferred from homology"/>
<evidence type="ECO:0000256" key="1">
    <source>
        <dbReference type="ARBA" id="ARBA00000632"/>
    </source>
</evidence>
<evidence type="ECO:0000256" key="2">
    <source>
        <dbReference type="ARBA" id="ARBA00004613"/>
    </source>
</evidence>